<dbReference type="Proteomes" id="UP000460549">
    <property type="component" value="Unassembled WGS sequence"/>
</dbReference>
<dbReference type="InterPro" id="IPR004522">
    <property type="entry name" value="Asn-tRNA-ligase"/>
</dbReference>
<dbReference type="EMBL" id="VUNN01000012">
    <property type="protein sequence ID" value="MSU06526.1"/>
    <property type="molecule type" value="Genomic_DNA"/>
</dbReference>
<comment type="catalytic activity">
    <reaction evidence="7">
        <text>tRNA(Asn) + L-asparagine + ATP = L-asparaginyl-tRNA(Asn) + AMP + diphosphate + H(+)</text>
        <dbReference type="Rhea" id="RHEA:11180"/>
        <dbReference type="Rhea" id="RHEA-COMP:9659"/>
        <dbReference type="Rhea" id="RHEA-COMP:9674"/>
        <dbReference type="ChEBI" id="CHEBI:15378"/>
        <dbReference type="ChEBI" id="CHEBI:30616"/>
        <dbReference type="ChEBI" id="CHEBI:33019"/>
        <dbReference type="ChEBI" id="CHEBI:58048"/>
        <dbReference type="ChEBI" id="CHEBI:78442"/>
        <dbReference type="ChEBI" id="CHEBI:78515"/>
        <dbReference type="ChEBI" id="CHEBI:456215"/>
        <dbReference type="EC" id="6.1.1.22"/>
    </reaction>
</comment>
<keyword evidence="6 7" id="KW-0030">Aminoacyl-tRNA synthetase</keyword>
<evidence type="ECO:0000313" key="9">
    <source>
        <dbReference type="EMBL" id="MSU06526.1"/>
    </source>
</evidence>
<evidence type="ECO:0000259" key="8">
    <source>
        <dbReference type="PROSITE" id="PS50862"/>
    </source>
</evidence>
<feature type="domain" description="Aminoacyl-transfer RNA synthetases class-II family profile" evidence="8">
    <location>
        <begin position="134"/>
        <end position="451"/>
    </location>
</feature>
<evidence type="ECO:0000256" key="3">
    <source>
        <dbReference type="ARBA" id="ARBA00022741"/>
    </source>
</evidence>
<dbReference type="EC" id="6.1.1.22" evidence="7"/>
<keyword evidence="7" id="KW-0963">Cytoplasm</keyword>
<dbReference type="InterPro" id="IPR006195">
    <property type="entry name" value="aa-tRNA-synth_II"/>
</dbReference>
<evidence type="ECO:0000256" key="6">
    <source>
        <dbReference type="ARBA" id="ARBA00023146"/>
    </source>
</evidence>
<dbReference type="InterPro" id="IPR002312">
    <property type="entry name" value="Asp/Asn-tRNA-synth_IIb"/>
</dbReference>
<keyword evidence="4 7" id="KW-0067">ATP-binding</keyword>
<evidence type="ECO:0000313" key="10">
    <source>
        <dbReference type="Proteomes" id="UP000460549"/>
    </source>
</evidence>
<dbReference type="GO" id="GO:0005524">
    <property type="term" value="F:ATP binding"/>
    <property type="evidence" value="ECO:0007669"/>
    <property type="project" value="UniProtKB-UniRule"/>
</dbReference>
<dbReference type="PROSITE" id="PS50862">
    <property type="entry name" value="AA_TRNA_LIGASE_II"/>
    <property type="match status" value="1"/>
</dbReference>
<sequence>MQERIKAILLREPSDEIIKAEGWVRTKRDSKNVCFLEINDGSSLKGLQVVVDKDSFNNNEVLDKITTGSSVICEGKIVASLGGNQKVEMQLSSLTLVGECPVDYPLQKKRHTIEFLREIAHLRPRTNLLGAVTRVRNTLAYAVHSFFQENGFIYVNTPLITCSDAEGAGETFQVTTLDLDKVPLTKEGSVDYSKDFFGKKASLTVSGQLEGETYAMAMKNIYTFGPTFRAENSNTTKHLAEFWMVEPEMAFCSLDGDMEIAESFLKYIFSKCLEKNPEDMEFFDNFVLKGNIETLRHVIETPFAHMTYTDAIKVLEKENDHFDFPVHWGSDIQTEHEKFLTEKVCKSPVIVTDYPKEIKAFYMKLNEDGKTVRGMDVLVPRIGEIIGGSERESDLNILLSRINELGLNPEDYWWYLDLRKYGSVPHSGFGLGFERAVQYVTGVQNIRDVIPYPRYVKSADF</sequence>
<dbReference type="GO" id="GO:0005737">
    <property type="term" value="C:cytoplasm"/>
    <property type="evidence" value="ECO:0007669"/>
    <property type="project" value="UniProtKB-SubCell"/>
</dbReference>
<comment type="subunit">
    <text evidence="7">Homodimer.</text>
</comment>
<dbReference type="SUPFAM" id="SSF55681">
    <property type="entry name" value="Class II aaRS and biotin synthetases"/>
    <property type="match status" value="1"/>
</dbReference>
<evidence type="ECO:0000256" key="2">
    <source>
        <dbReference type="ARBA" id="ARBA00022598"/>
    </source>
</evidence>
<dbReference type="Pfam" id="PF01336">
    <property type="entry name" value="tRNA_anti-codon"/>
    <property type="match status" value="1"/>
</dbReference>
<reference evidence="9 10" key="1">
    <citation type="submission" date="2019-08" db="EMBL/GenBank/DDBJ databases">
        <title>In-depth cultivation of the pig gut microbiome towards novel bacterial diversity and tailored functional studies.</title>
        <authorList>
            <person name="Wylensek D."/>
            <person name="Hitch T.C.A."/>
            <person name="Clavel T."/>
        </authorList>
    </citation>
    <scope>NUCLEOTIDE SEQUENCE [LARGE SCALE GENOMIC DNA]</scope>
    <source>
        <strain evidence="9 10">NM-380-WT-3C1</strain>
    </source>
</reference>
<keyword evidence="10" id="KW-1185">Reference proteome</keyword>
<dbReference type="NCBIfam" id="TIGR00457">
    <property type="entry name" value="asnS"/>
    <property type="match status" value="1"/>
</dbReference>
<comment type="similarity">
    <text evidence="1 7">Belongs to the class-II aminoacyl-tRNA synthetase family.</text>
</comment>
<evidence type="ECO:0000256" key="1">
    <source>
        <dbReference type="ARBA" id="ARBA00008226"/>
    </source>
</evidence>
<dbReference type="InterPro" id="IPR012340">
    <property type="entry name" value="NA-bd_OB-fold"/>
</dbReference>
<dbReference type="PANTHER" id="PTHR22594:SF34">
    <property type="entry name" value="ASPARAGINE--TRNA LIGASE, MITOCHONDRIAL-RELATED"/>
    <property type="match status" value="1"/>
</dbReference>
<dbReference type="Gene3D" id="2.40.50.140">
    <property type="entry name" value="Nucleic acid-binding proteins"/>
    <property type="match status" value="1"/>
</dbReference>
<accession>A0A7X2PCX0</accession>
<dbReference type="GO" id="GO:0006421">
    <property type="term" value="P:asparaginyl-tRNA aminoacylation"/>
    <property type="evidence" value="ECO:0007669"/>
    <property type="project" value="UniProtKB-UniRule"/>
</dbReference>
<dbReference type="FunFam" id="3.30.930.10:FF:000016">
    <property type="entry name" value="Asparagine--tRNA ligase"/>
    <property type="match status" value="1"/>
</dbReference>
<dbReference type="AlphaFoldDB" id="A0A7X2PCX0"/>
<keyword evidence="2 7" id="KW-0436">Ligase</keyword>
<dbReference type="InterPro" id="IPR004365">
    <property type="entry name" value="NA-bd_OB_tRNA"/>
</dbReference>
<dbReference type="SUPFAM" id="SSF50249">
    <property type="entry name" value="Nucleic acid-binding proteins"/>
    <property type="match status" value="1"/>
</dbReference>
<dbReference type="HAMAP" id="MF_00534">
    <property type="entry name" value="Asn_tRNA_synth"/>
    <property type="match status" value="1"/>
</dbReference>
<organism evidence="9 10">
    <name type="scientific">Bullifex porci</name>
    <dbReference type="NCBI Taxonomy" id="2606638"/>
    <lineage>
        <taxon>Bacteria</taxon>
        <taxon>Pseudomonadati</taxon>
        <taxon>Spirochaetota</taxon>
        <taxon>Spirochaetia</taxon>
        <taxon>Spirochaetales</taxon>
        <taxon>Spirochaetaceae</taxon>
        <taxon>Bullifex</taxon>
    </lineage>
</organism>
<dbReference type="RefSeq" id="WP_154425497.1">
    <property type="nucleotide sequence ID" value="NZ_VUNN01000012.1"/>
</dbReference>
<dbReference type="GO" id="GO:0004816">
    <property type="term" value="F:asparagine-tRNA ligase activity"/>
    <property type="evidence" value="ECO:0007669"/>
    <property type="project" value="UniProtKB-UniRule"/>
</dbReference>
<keyword evidence="5 7" id="KW-0648">Protein biosynthesis</keyword>
<keyword evidence="3 7" id="KW-0547">Nucleotide-binding</keyword>
<evidence type="ECO:0000256" key="5">
    <source>
        <dbReference type="ARBA" id="ARBA00022917"/>
    </source>
</evidence>
<gene>
    <name evidence="7 9" type="primary">asnS</name>
    <name evidence="9" type="ORF">FYJ80_06995</name>
</gene>
<proteinExistence type="inferred from homology"/>
<comment type="caution">
    <text evidence="9">The sequence shown here is derived from an EMBL/GenBank/DDBJ whole genome shotgun (WGS) entry which is preliminary data.</text>
</comment>
<dbReference type="PRINTS" id="PR01042">
    <property type="entry name" value="TRNASYNTHASP"/>
</dbReference>
<dbReference type="InterPro" id="IPR045864">
    <property type="entry name" value="aa-tRNA-synth_II/BPL/LPL"/>
</dbReference>
<protein>
    <recommendedName>
        <fullName evidence="7">Asparagine--tRNA ligase</fullName>
        <ecNumber evidence="7">6.1.1.22</ecNumber>
    </recommendedName>
    <alternativeName>
        <fullName evidence="7">Asparaginyl-tRNA synthetase</fullName>
        <shortName evidence="7">AsnRS</shortName>
    </alternativeName>
</protein>
<dbReference type="NCBIfam" id="NF003037">
    <property type="entry name" value="PRK03932.1"/>
    <property type="match status" value="1"/>
</dbReference>
<dbReference type="Pfam" id="PF00152">
    <property type="entry name" value="tRNA-synt_2"/>
    <property type="match status" value="1"/>
</dbReference>
<dbReference type="GO" id="GO:0003676">
    <property type="term" value="F:nucleic acid binding"/>
    <property type="evidence" value="ECO:0007669"/>
    <property type="project" value="InterPro"/>
</dbReference>
<name>A0A7X2PCX0_9SPIO</name>
<dbReference type="InterPro" id="IPR004364">
    <property type="entry name" value="Aa-tRNA-synt_II"/>
</dbReference>
<evidence type="ECO:0000256" key="7">
    <source>
        <dbReference type="HAMAP-Rule" id="MF_00534"/>
    </source>
</evidence>
<dbReference type="CDD" id="cd04318">
    <property type="entry name" value="EcAsnRS_like_N"/>
    <property type="match status" value="1"/>
</dbReference>
<dbReference type="PANTHER" id="PTHR22594">
    <property type="entry name" value="ASPARTYL/LYSYL-TRNA SYNTHETASE"/>
    <property type="match status" value="1"/>
</dbReference>
<evidence type="ECO:0000256" key="4">
    <source>
        <dbReference type="ARBA" id="ARBA00022840"/>
    </source>
</evidence>
<comment type="subcellular location">
    <subcellularLocation>
        <location evidence="7">Cytoplasm</location>
    </subcellularLocation>
</comment>
<dbReference type="CDD" id="cd00776">
    <property type="entry name" value="AsxRS_core"/>
    <property type="match status" value="1"/>
</dbReference>
<dbReference type="Gene3D" id="3.30.930.10">
    <property type="entry name" value="Bira Bifunctional Protein, Domain 2"/>
    <property type="match status" value="1"/>
</dbReference>